<organism evidence="3 4">
    <name type="scientific">Aromia moschata</name>
    <dbReference type="NCBI Taxonomy" id="1265417"/>
    <lineage>
        <taxon>Eukaryota</taxon>
        <taxon>Metazoa</taxon>
        <taxon>Ecdysozoa</taxon>
        <taxon>Arthropoda</taxon>
        <taxon>Hexapoda</taxon>
        <taxon>Insecta</taxon>
        <taxon>Pterygota</taxon>
        <taxon>Neoptera</taxon>
        <taxon>Endopterygota</taxon>
        <taxon>Coleoptera</taxon>
        <taxon>Polyphaga</taxon>
        <taxon>Cucujiformia</taxon>
        <taxon>Chrysomeloidea</taxon>
        <taxon>Cerambycidae</taxon>
        <taxon>Cerambycinae</taxon>
        <taxon>Callichromatini</taxon>
        <taxon>Aromia</taxon>
    </lineage>
</organism>
<dbReference type="AlphaFoldDB" id="A0AAV8XEK8"/>
<feature type="chain" id="PRO_5043911349" evidence="2">
    <location>
        <begin position="16"/>
        <end position="138"/>
    </location>
</feature>
<keyword evidence="4" id="KW-1185">Reference proteome</keyword>
<dbReference type="EMBL" id="JAPWTK010000675">
    <property type="protein sequence ID" value="KAJ8937167.1"/>
    <property type="molecule type" value="Genomic_DNA"/>
</dbReference>
<name>A0AAV8XEK8_9CUCU</name>
<comment type="caution">
    <text evidence="3">The sequence shown here is derived from an EMBL/GenBank/DDBJ whole genome shotgun (WGS) entry which is preliminary data.</text>
</comment>
<evidence type="ECO:0000256" key="1">
    <source>
        <dbReference type="SAM" id="MobiDB-lite"/>
    </source>
</evidence>
<feature type="signal peptide" evidence="2">
    <location>
        <begin position="1"/>
        <end position="15"/>
    </location>
</feature>
<dbReference type="Proteomes" id="UP001162162">
    <property type="component" value="Unassembled WGS sequence"/>
</dbReference>
<feature type="region of interest" description="Disordered" evidence="1">
    <location>
        <begin position="91"/>
        <end position="138"/>
    </location>
</feature>
<feature type="compositionally biased region" description="Polar residues" evidence="1">
    <location>
        <begin position="97"/>
        <end position="110"/>
    </location>
</feature>
<accession>A0AAV8XEK8</accession>
<evidence type="ECO:0000313" key="3">
    <source>
        <dbReference type="EMBL" id="KAJ8937167.1"/>
    </source>
</evidence>
<sequence>MMYFIVFGLIAAVSAQRPFYAGSRPIGVPDLANRFKDTSSPDQTIVNRVAEATPTSTRRIPIDARGDQELVDRLEQWPRENQPFWLLNAQHIENHRNPQPNRKQVQSRNSFDADPTIKARPIRPTIPRSPFLGPISRR</sequence>
<proteinExistence type="predicted"/>
<evidence type="ECO:0000313" key="4">
    <source>
        <dbReference type="Proteomes" id="UP001162162"/>
    </source>
</evidence>
<gene>
    <name evidence="3" type="ORF">NQ318_009369</name>
</gene>
<keyword evidence="2" id="KW-0732">Signal</keyword>
<reference evidence="3" key="1">
    <citation type="journal article" date="2023" name="Insect Mol. Biol.">
        <title>Genome sequencing provides insights into the evolution of gene families encoding plant cell wall-degrading enzymes in longhorned beetles.</title>
        <authorList>
            <person name="Shin N.R."/>
            <person name="Okamura Y."/>
            <person name="Kirsch R."/>
            <person name="Pauchet Y."/>
        </authorList>
    </citation>
    <scope>NUCLEOTIDE SEQUENCE</scope>
    <source>
        <strain evidence="3">AMC_N1</strain>
    </source>
</reference>
<evidence type="ECO:0000256" key="2">
    <source>
        <dbReference type="SAM" id="SignalP"/>
    </source>
</evidence>
<protein>
    <submittedName>
        <fullName evidence="3">Uncharacterized protein</fullName>
    </submittedName>
</protein>